<dbReference type="EMBL" id="CP030261">
    <property type="protein sequence ID" value="AXB56471.1"/>
    <property type="molecule type" value="Genomic_DNA"/>
</dbReference>
<organism evidence="2 3">
    <name type="scientific">Flavobacterium fluviale</name>
    <dbReference type="NCBI Taxonomy" id="2249356"/>
    <lineage>
        <taxon>Bacteria</taxon>
        <taxon>Pseudomonadati</taxon>
        <taxon>Bacteroidota</taxon>
        <taxon>Flavobacteriia</taxon>
        <taxon>Flavobacteriales</taxon>
        <taxon>Flavobacteriaceae</taxon>
        <taxon>Flavobacterium</taxon>
    </lineage>
</organism>
<feature type="transmembrane region" description="Helical" evidence="1">
    <location>
        <begin position="72"/>
        <end position="91"/>
    </location>
</feature>
<dbReference type="Proteomes" id="UP000251561">
    <property type="component" value="Chromosome"/>
</dbReference>
<keyword evidence="1" id="KW-0472">Membrane</keyword>
<protein>
    <submittedName>
        <fullName evidence="2">Uncharacterized protein</fullName>
    </submittedName>
</protein>
<keyword evidence="1" id="KW-0812">Transmembrane</keyword>
<keyword evidence="3" id="KW-1185">Reference proteome</keyword>
<keyword evidence="1" id="KW-1133">Transmembrane helix</keyword>
<feature type="transmembrane region" description="Helical" evidence="1">
    <location>
        <begin position="12"/>
        <end position="31"/>
    </location>
</feature>
<sequence>MKKTDSINNSNTIQSKILSIVLILLLTFLSYNLLPKRFEDLGGIFNFTISMFTIFFSGYVFQYGLKKIISKIFFAVLILITISNLILYAYILQL</sequence>
<evidence type="ECO:0000313" key="3">
    <source>
        <dbReference type="Proteomes" id="UP000251561"/>
    </source>
</evidence>
<evidence type="ECO:0000313" key="2">
    <source>
        <dbReference type="EMBL" id="AXB56471.1"/>
    </source>
</evidence>
<accession>A0A344LRC9</accession>
<reference evidence="2 3" key="1">
    <citation type="submission" date="2018-06" db="EMBL/GenBank/DDBJ databases">
        <title>Genome sequencing of Flavobacterium.</title>
        <authorList>
            <person name="Baek M.-G."/>
            <person name="Yi H."/>
        </authorList>
    </citation>
    <scope>NUCLEOTIDE SEQUENCE [LARGE SCALE GENOMIC DNA]</scope>
    <source>
        <strain evidence="2 3">HYN0086</strain>
    </source>
</reference>
<gene>
    <name evidence="2" type="ORF">HYN86_07570</name>
</gene>
<dbReference type="KEGG" id="ffl:HYN86_07570"/>
<proteinExistence type="predicted"/>
<dbReference type="AlphaFoldDB" id="A0A344LRC9"/>
<feature type="transmembrane region" description="Helical" evidence="1">
    <location>
        <begin position="43"/>
        <end position="65"/>
    </location>
</feature>
<name>A0A344LRC9_9FLAO</name>
<evidence type="ECO:0000256" key="1">
    <source>
        <dbReference type="SAM" id="Phobius"/>
    </source>
</evidence>